<dbReference type="KEGG" id="agh:M3I41_08575"/>
<feature type="transmembrane region" description="Helical" evidence="9">
    <location>
        <begin position="71"/>
        <end position="92"/>
    </location>
</feature>
<dbReference type="Proteomes" id="UP000830236">
    <property type="component" value="Chromosome"/>
</dbReference>
<dbReference type="SUPFAM" id="SSF81330">
    <property type="entry name" value="Gated mechanosensitive channel"/>
    <property type="match status" value="1"/>
</dbReference>
<dbReference type="Gene3D" id="1.10.1200.120">
    <property type="entry name" value="Large-conductance mechanosensitive channel, MscL, domain 1"/>
    <property type="match status" value="1"/>
</dbReference>
<keyword evidence="3" id="KW-1003">Cell membrane</keyword>
<dbReference type="PANTHER" id="PTHR30266">
    <property type="entry name" value="MECHANOSENSITIVE CHANNEL MSCL"/>
    <property type="match status" value="1"/>
</dbReference>
<evidence type="ECO:0000256" key="4">
    <source>
        <dbReference type="ARBA" id="ARBA00022692"/>
    </source>
</evidence>
<evidence type="ECO:0000256" key="8">
    <source>
        <dbReference type="ARBA" id="ARBA00023303"/>
    </source>
</evidence>
<dbReference type="AlphaFoldDB" id="A0A2N6V2Y0"/>
<evidence type="ECO:0000256" key="9">
    <source>
        <dbReference type="SAM" id="Phobius"/>
    </source>
</evidence>
<reference evidence="10" key="1">
    <citation type="submission" date="2022-05" db="EMBL/GenBank/DDBJ databases">
        <title>Using nanopore sequencing to obtain complete genomes from saliva samples.</title>
        <authorList>
            <person name="Baker J.L."/>
        </authorList>
    </citation>
    <scope>NUCLEOTIDE SEQUENCE</scope>
    <source>
        <strain evidence="10">JCVI-JB-Ag32</strain>
    </source>
</reference>
<protein>
    <submittedName>
        <fullName evidence="10">Large conductance mechanosensitive channel protein MscL</fullName>
    </submittedName>
</protein>
<dbReference type="InterPro" id="IPR036019">
    <property type="entry name" value="MscL_channel"/>
</dbReference>
<keyword evidence="6" id="KW-0406">Ion transport</keyword>
<evidence type="ECO:0000313" key="11">
    <source>
        <dbReference type="Proteomes" id="UP000830236"/>
    </source>
</evidence>
<dbReference type="InterPro" id="IPR037673">
    <property type="entry name" value="MSC/AndL"/>
</dbReference>
<dbReference type="GO" id="GO:0016020">
    <property type="term" value="C:membrane"/>
    <property type="evidence" value="ECO:0007669"/>
    <property type="project" value="UniProtKB-SubCell"/>
</dbReference>
<evidence type="ECO:0000256" key="3">
    <source>
        <dbReference type="ARBA" id="ARBA00022475"/>
    </source>
</evidence>
<evidence type="ECO:0000256" key="7">
    <source>
        <dbReference type="ARBA" id="ARBA00023136"/>
    </source>
</evidence>
<dbReference type="PRINTS" id="PR01264">
    <property type="entry name" value="MECHCHANNEL"/>
</dbReference>
<evidence type="ECO:0000256" key="6">
    <source>
        <dbReference type="ARBA" id="ARBA00023065"/>
    </source>
</evidence>
<sequence>MLKGFRDFISQGNVVDLAVAVIIGNAFKPIVDKVTAFIMGILAQLIGSPNFDSVLQFKIDPSSKEYIQPGAILTQGINFLLVAAAVYFCIVLPMNKMRERKAAKEAAAPAVPTETELLSEIRDLLAKQN</sequence>
<dbReference type="Pfam" id="PF01741">
    <property type="entry name" value="MscL"/>
    <property type="match status" value="1"/>
</dbReference>
<dbReference type="EMBL" id="CP097095">
    <property type="protein sequence ID" value="UQF79608.1"/>
    <property type="molecule type" value="Genomic_DNA"/>
</dbReference>
<dbReference type="GO" id="GO:0008381">
    <property type="term" value="F:mechanosensitive monoatomic ion channel activity"/>
    <property type="evidence" value="ECO:0007669"/>
    <property type="project" value="InterPro"/>
</dbReference>
<accession>A0A2N6V2Y0</accession>
<keyword evidence="8" id="KW-0407">Ion channel</keyword>
<comment type="subcellular location">
    <subcellularLocation>
        <location evidence="1">Membrane</location>
        <topology evidence="1">Multi-pass membrane protein</topology>
    </subcellularLocation>
</comment>
<evidence type="ECO:0000313" key="10">
    <source>
        <dbReference type="EMBL" id="UQF79608.1"/>
    </source>
</evidence>
<dbReference type="NCBIfam" id="TIGR00220">
    <property type="entry name" value="mscL"/>
    <property type="match status" value="1"/>
</dbReference>
<feature type="transmembrane region" description="Helical" evidence="9">
    <location>
        <begin position="34"/>
        <end position="51"/>
    </location>
</feature>
<dbReference type="RefSeq" id="WP_005986990.1">
    <property type="nucleotide sequence ID" value="NZ_PNHV01000003.1"/>
</dbReference>
<keyword evidence="7 9" id="KW-0472">Membrane</keyword>
<proteinExistence type="predicted"/>
<organism evidence="10 11">
    <name type="scientific">Actinomyces graevenitzii</name>
    <dbReference type="NCBI Taxonomy" id="55565"/>
    <lineage>
        <taxon>Bacteria</taxon>
        <taxon>Bacillati</taxon>
        <taxon>Actinomycetota</taxon>
        <taxon>Actinomycetes</taxon>
        <taxon>Actinomycetales</taxon>
        <taxon>Actinomycetaceae</taxon>
        <taxon>Actinomyces</taxon>
    </lineage>
</organism>
<dbReference type="InterPro" id="IPR001185">
    <property type="entry name" value="MS_channel"/>
</dbReference>
<evidence type="ECO:0000256" key="1">
    <source>
        <dbReference type="ARBA" id="ARBA00004141"/>
    </source>
</evidence>
<dbReference type="PANTHER" id="PTHR30266:SF2">
    <property type="entry name" value="LARGE-CONDUCTANCE MECHANOSENSITIVE CHANNEL"/>
    <property type="match status" value="1"/>
</dbReference>
<evidence type="ECO:0000256" key="5">
    <source>
        <dbReference type="ARBA" id="ARBA00022989"/>
    </source>
</evidence>
<evidence type="ECO:0000256" key="2">
    <source>
        <dbReference type="ARBA" id="ARBA00022448"/>
    </source>
</evidence>
<keyword evidence="5 9" id="KW-1133">Transmembrane helix</keyword>
<gene>
    <name evidence="10" type="primary">mscL</name>
    <name evidence="10" type="ORF">M3I41_08575</name>
</gene>
<keyword evidence="4 9" id="KW-0812">Transmembrane</keyword>
<name>A0A2N6V2Y0_9ACTO</name>
<keyword evidence="2" id="KW-0813">Transport</keyword>